<reference evidence="9" key="1">
    <citation type="submission" date="2021-05" db="EMBL/GenBank/DDBJ databases">
        <authorList>
            <person name="Alioto T."/>
            <person name="Alioto T."/>
            <person name="Gomez Garrido J."/>
        </authorList>
    </citation>
    <scope>NUCLEOTIDE SEQUENCE</scope>
</reference>
<comment type="subcellular location">
    <subcellularLocation>
        <location evidence="1 7">Nucleus</location>
    </subcellularLocation>
</comment>
<evidence type="ECO:0000256" key="7">
    <source>
        <dbReference type="RuleBase" id="RU365071"/>
    </source>
</evidence>
<dbReference type="GO" id="GO:0006310">
    <property type="term" value="P:DNA recombination"/>
    <property type="evidence" value="ECO:0007669"/>
    <property type="project" value="UniProtKB-UniRule"/>
</dbReference>
<name>A0A8D8HXU7_CULPI</name>
<dbReference type="PANTHER" id="PTHR16140:SF0">
    <property type="entry name" value="NON-STRUCTURAL MAINTENANCE OF CHROMOSOMES ELEMENT 4"/>
    <property type="match status" value="1"/>
</dbReference>
<dbReference type="EMBL" id="HBUE01227731">
    <property type="protein sequence ID" value="CAG6543020.1"/>
    <property type="molecule type" value="Transcribed_RNA"/>
</dbReference>
<feature type="domain" description="Non-structural maintenance of chromosome element 4 C-terminal" evidence="8">
    <location>
        <begin position="205"/>
        <end position="292"/>
    </location>
</feature>
<dbReference type="EMBL" id="HBUE01334482">
    <property type="protein sequence ID" value="CAG6595142.1"/>
    <property type="molecule type" value="Transcribed_RNA"/>
</dbReference>
<organism evidence="9">
    <name type="scientific">Culex pipiens</name>
    <name type="common">House mosquito</name>
    <dbReference type="NCBI Taxonomy" id="7175"/>
    <lineage>
        <taxon>Eukaryota</taxon>
        <taxon>Metazoa</taxon>
        <taxon>Ecdysozoa</taxon>
        <taxon>Arthropoda</taxon>
        <taxon>Hexapoda</taxon>
        <taxon>Insecta</taxon>
        <taxon>Pterygota</taxon>
        <taxon>Neoptera</taxon>
        <taxon>Endopterygota</taxon>
        <taxon>Diptera</taxon>
        <taxon>Nematocera</taxon>
        <taxon>Culicoidea</taxon>
        <taxon>Culicidae</taxon>
        <taxon>Culicinae</taxon>
        <taxon>Culicini</taxon>
        <taxon>Culex</taxon>
        <taxon>Culex</taxon>
    </lineage>
</organism>
<evidence type="ECO:0000256" key="1">
    <source>
        <dbReference type="ARBA" id="ARBA00004123"/>
    </source>
</evidence>
<dbReference type="InterPro" id="IPR014854">
    <property type="entry name" value="Nse4_C"/>
</dbReference>
<accession>A0A8D8HXU7</accession>
<dbReference type="InterPro" id="IPR027786">
    <property type="entry name" value="Nse4/EID"/>
</dbReference>
<evidence type="ECO:0000256" key="3">
    <source>
        <dbReference type="ARBA" id="ARBA00022763"/>
    </source>
</evidence>
<dbReference type="AlphaFoldDB" id="A0A8D8HXU7"/>
<dbReference type="GO" id="GO:0006281">
    <property type="term" value="P:DNA repair"/>
    <property type="evidence" value="ECO:0007669"/>
    <property type="project" value="UniProtKB-UniRule"/>
</dbReference>
<keyword evidence="6 7" id="KW-0539">Nucleus</keyword>
<evidence type="ECO:0000256" key="6">
    <source>
        <dbReference type="ARBA" id="ARBA00023242"/>
    </source>
</evidence>
<keyword evidence="3 7" id="KW-0227">DNA damage</keyword>
<keyword evidence="4 7" id="KW-0233">DNA recombination</keyword>
<comment type="similarity">
    <text evidence="2 7">Belongs to the NSE4 family.</text>
</comment>
<evidence type="ECO:0000259" key="8">
    <source>
        <dbReference type="Pfam" id="PF08743"/>
    </source>
</evidence>
<dbReference type="EMBL" id="HBUE01334481">
    <property type="protein sequence ID" value="CAG6595141.1"/>
    <property type="molecule type" value="Transcribed_RNA"/>
</dbReference>
<dbReference type="GO" id="GO:0005634">
    <property type="term" value="C:nucleus"/>
    <property type="evidence" value="ECO:0007669"/>
    <property type="project" value="UniProtKB-SubCell"/>
</dbReference>
<dbReference type="GO" id="GO:0030915">
    <property type="term" value="C:Smc5-Smc6 complex"/>
    <property type="evidence" value="ECO:0007669"/>
    <property type="project" value="UniProtKB-UniRule"/>
</dbReference>
<proteinExistence type="inferred from homology"/>
<keyword evidence="5 7" id="KW-0234">DNA repair</keyword>
<dbReference type="EMBL" id="HBUE01039276">
    <property type="protein sequence ID" value="CAG6460030.1"/>
    <property type="molecule type" value="Transcribed_RNA"/>
</dbReference>
<evidence type="ECO:0000256" key="5">
    <source>
        <dbReference type="ARBA" id="ARBA00023204"/>
    </source>
</evidence>
<comment type="subunit">
    <text evidence="7">Component of the SMC5-SMC6 complex.</text>
</comment>
<dbReference type="PANTHER" id="PTHR16140">
    <property type="entry name" value="NON-STRUCTURAL MAINTENANCE OF CHROMOSOMES ELEMENT 4"/>
    <property type="match status" value="1"/>
</dbReference>
<comment type="function">
    <text evidence="7">Component of the SMC5-SMC6 complex, that promotes sister chromatid alignment after DNA damage and facilitates double-stranded DNA breaks (DSBs) repair via homologous recombination between sister chromatids.</text>
</comment>
<dbReference type="Pfam" id="PF08743">
    <property type="entry name" value="Nse4_C"/>
    <property type="match status" value="1"/>
</dbReference>
<dbReference type="EMBL" id="HBUE01039274">
    <property type="protein sequence ID" value="CAG6460028.1"/>
    <property type="molecule type" value="Transcribed_RNA"/>
</dbReference>
<protein>
    <recommendedName>
        <fullName evidence="7">Non-structural maintenance of chromosomes element 4</fullName>
    </recommendedName>
</protein>
<dbReference type="EMBL" id="HBUE01227730">
    <property type="protein sequence ID" value="CAG6543019.1"/>
    <property type="molecule type" value="Transcribed_RNA"/>
</dbReference>
<evidence type="ECO:0000313" key="9">
    <source>
        <dbReference type="EMBL" id="CAG6543019.1"/>
    </source>
</evidence>
<sequence length="308" mass="35321">MDRKEIALKIERLVRKQKYKQLLEQGAELSLRAETADPVETFEAVTKIMEQSNALQNQGRCKDRAENATEVLMDAQVLKMSHDVVHAAMQRMGNSEFADDELVGVILTTFDSDEGVQDWDKITREAASVFRMTKHSQSLYGAFDAEATPVQKVARQRAQRQRVDYGQAKKPETVDKLQKKEKTAQKLNVIFAQINELFEKRRGAPIPYFELICDPEDFMNTVDNAFQISFLIRDGRVALVVDENHDPLIRPTTQREADQGKQKSDTTQAILGLNPRKWREIVERYQVDEPMLVLDRAEHSTLSQSQRN</sequence>
<evidence type="ECO:0000256" key="2">
    <source>
        <dbReference type="ARBA" id="ARBA00008997"/>
    </source>
</evidence>
<evidence type="ECO:0000256" key="4">
    <source>
        <dbReference type="ARBA" id="ARBA00023172"/>
    </source>
</evidence>